<evidence type="ECO:0000313" key="3">
    <source>
        <dbReference type="EMBL" id="GMH94597.1"/>
    </source>
</evidence>
<feature type="compositionally biased region" description="Acidic residues" evidence="1">
    <location>
        <begin position="488"/>
        <end position="501"/>
    </location>
</feature>
<dbReference type="Proteomes" id="UP001162640">
    <property type="component" value="Unassembled WGS sequence"/>
</dbReference>
<evidence type="ECO:0000256" key="1">
    <source>
        <dbReference type="SAM" id="MobiDB-lite"/>
    </source>
</evidence>
<evidence type="ECO:0000256" key="2">
    <source>
        <dbReference type="SAM" id="Phobius"/>
    </source>
</evidence>
<dbReference type="AlphaFoldDB" id="A0A9W7BVP7"/>
<feature type="transmembrane region" description="Helical" evidence="2">
    <location>
        <begin position="342"/>
        <end position="362"/>
    </location>
</feature>
<name>A0A9W7BVP7_9STRA</name>
<keyword evidence="2" id="KW-0472">Membrane</keyword>
<comment type="caution">
    <text evidence="3">The sequence shown here is derived from an EMBL/GenBank/DDBJ whole genome shotgun (WGS) entry which is preliminary data.</text>
</comment>
<evidence type="ECO:0000313" key="4">
    <source>
        <dbReference type="Proteomes" id="UP001162640"/>
    </source>
</evidence>
<protein>
    <submittedName>
        <fullName evidence="3">Uncharacterized protein</fullName>
    </submittedName>
</protein>
<sequence>MVLAILVISVVLSIIYWSAESNYEYQPFFLHISATLKALSNQLILPVLAITTLLLLYFICWGWELRFEDGEFMCPDPTLPDDGYYTEIQTTTFNYTWTLSDQCGSAIIQAYSPVIILELIFGGFFQPALWWLCIDGGKSHVVKWTVLAIGIFMPLVMPQILDPIAEDIDGNNTPVWMLILTSADEKRVFGQGNHTWPLMERVEEVARENFGAILDLLGFSKGNFDGGLDSVMDNFRLTEEFSVRDLNVENVEKVEEGKQEAENHLPFKYGRELPFIYANLVKNFATILTFGVASPFTTWVGCFGILFRWLALNFLAERFENKRKERGEGEIKTDAQGMPFRCIILVVICSVYFVGSSVSWHWTHLLEHPEEGESTAWTPIILITIVVALTTQINDLGVKGSWRNLIGRASEVPELGGGRGSVVGVTTPKCTSKINGSNTFHESEGAKKEGEMEKRKNPVRDLKRFESFKNPSAGMKKGSSKSRKKIEDEDGGEEGVEMNNL</sequence>
<feature type="region of interest" description="Disordered" evidence="1">
    <location>
        <begin position="433"/>
        <end position="501"/>
    </location>
</feature>
<feature type="transmembrane region" description="Helical" evidence="2">
    <location>
        <begin position="43"/>
        <end position="63"/>
    </location>
</feature>
<feature type="compositionally biased region" description="Basic and acidic residues" evidence="1">
    <location>
        <begin position="441"/>
        <end position="467"/>
    </location>
</feature>
<reference evidence="4" key="1">
    <citation type="journal article" date="2023" name="Commun. Biol.">
        <title>Genome analysis of Parmales, the sister group of diatoms, reveals the evolutionary specialization of diatoms from phago-mixotrophs to photoautotrophs.</title>
        <authorList>
            <person name="Ban H."/>
            <person name="Sato S."/>
            <person name="Yoshikawa S."/>
            <person name="Yamada K."/>
            <person name="Nakamura Y."/>
            <person name="Ichinomiya M."/>
            <person name="Sato N."/>
            <person name="Blanc-Mathieu R."/>
            <person name="Endo H."/>
            <person name="Kuwata A."/>
            <person name="Ogata H."/>
        </authorList>
    </citation>
    <scope>NUCLEOTIDE SEQUENCE [LARGE SCALE GENOMIC DNA]</scope>
</reference>
<accession>A0A9W7BVP7</accession>
<keyword evidence="2" id="KW-1133">Transmembrane helix</keyword>
<organism evidence="3 4">
    <name type="scientific">Triparma laevis f. inornata</name>
    <dbReference type="NCBI Taxonomy" id="1714386"/>
    <lineage>
        <taxon>Eukaryota</taxon>
        <taxon>Sar</taxon>
        <taxon>Stramenopiles</taxon>
        <taxon>Ochrophyta</taxon>
        <taxon>Bolidophyceae</taxon>
        <taxon>Parmales</taxon>
        <taxon>Triparmaceae</taxon>
        <taxon>Triparma</taxon>
    </lineage>
</organism>
<gene>
    <name evidence="3" type="ORF">TL16_g12951</name>
</gene>
<feature type="transmembrane region" description="Helical" evidence="2">
    <location>
        <begin position="374"/>
        <end position="393"/>
    </location>
</feature>
<dbReference type="EMBL" id="BLQM01000564">
    <property type="protein sequence ID" value="GMH94597.1"/>
    <property type="molecule type" value="Genomic_DNA"/>
</dbReference>
<proteinExistence type="predicted"/>
<keyword evidence="2" id="KW-0812">Transmembrane</keyword>